<evidence type="ECO:0000313" key="2">
    <source>
        <dbReference type="Proteomes" id="UP000693892"/>
    </source>
</evidence>
<keyword evidence="2" id="KW-1185">Reference proteome</keyword>
<dbReference type="Proteomes" id="UP000693892">
    <property type="component" value="Unassembled WGS sequence"/>
</dbReference>
<dbReference type="PROSITE" id="PS51683">
    <property type="entry name" value="SAM_OMT_II"/>
    <property type="match status" value="1"/>
</dbReference>
<sequence>MFAAAIARARESAAVTVFAPPSELEAIRAAHGPQARVSHRPGSVLGPWCEAADAVDAVLLADVLVGLPDADAVHALRRAAESLAQGGRLLVLCDLIEPDEAYDHDLEHQLIEFALSGGGGRTLDGHLALFADAGLAVAERLALPWGYTVFELTPSSS</sequence>
<dbReference type="AlphaFoldDB" id="A0A916K150"/>
<protein>
    <recommendedName>
        <fullName evidence="3">O-methyltransferase domain-containing protein</fullName>
    </recommendedName>
</protein>
<dbReference type="EMBL" id="CAJVAP010000039">
    <property type="protein sequence ID" value="CAG7621353.1"/>
    <property type="molecule type" value="Genomic_DNA"/>
</dbReference>
<proteinExistence type="predicted"/>
<reference evidence="1" key="1">
    <citation type="submission" date="2021-06" db="EMBL/GenBank/DDBJ databases">
        <authorList>
            <person name="Criscuolo A."/>
        </authorList>
    </citation>
    <scope>NUCLEOTIDE SEQUENCE</scope>
    <source>
        <strain evidence="1">CIP111803</strain>
    </source>
</reference>
<gene>
    <name evidence="1" type="ORF">LEUCIP111803_02426</name>
</gene>
<evidence type="ECO:0000313" key="1">
    <source>
        <dbReference type="EMBL" id="CAG7621353.1"/>
    </source>
</evidence>
<comment type="caution">
    <text evidence="1">The sequence shown here is derived from an EMBL/GenBank/DDBJ whole genome shotgun (WGS) entry which is preliminary data.</text>
</comment>
<organism evidence="1 2">
    <name type="scientific">Leucobacter soli</name>
    <dbReference type="NCBI Taxonomy" id="2812850"/>
    <lineage>
        <taxon>Bacteria</taxon>
        <taxon>Bacillati</taxon>
        <taxon>Actinomycetota</taxon>
        <taxon>Actinomycetes</taxon>
        <taxon>Micrococcales</taxon>
        <taxon>Microbacteriaceae</taxon>
        <taxon>Leucobacter</taxon>
    </lineage>
</organism>
<evidence type="ECO:0008006" key="3">
    <source>
        <dbReference type="Google" id="ProtNLM"/>
    </source>
</evidence>
<dbReference type="InterPro" id="IPR016461">
    <property type="entry name" value="COMT-like"/>
</dbReference>
<accession>A0A916K150</accession>
<dbReference type="GO" id="GO:0008168">
    <property type="term" value="F:methyltransferase activity"/>
    <property type="evidence" value="ECO:0007669"/>
    <property type="project" value="InterPro"/>
</dbReference>
<name>A0A916K150_9MICO</name>